<dbReference type="InterPro" id="IPR052895">
    <property type="entry name" value="HetReg/Transcr_Mod"/>
</dbReference>
<dbReference type="InterPro" id="IPR010730">
    <property type="entry name" value="HET"/>
</dbReference>
<reference evidence="3" key="2">
    <citation type="submission" date="2023-06" db="EMBL/GenBank/DDBJ databases">
        <authorList>
            <consortium name="Lawrence Berkeley National Laboratory"/>
            <person name="Haridas S."/>
            <person name="Hensen N."/>
            <person name="Bonometti L."/>
            <person name="Westerberg I."/>
            <person name="Brannstrom I.O."/>
            <person name="Guillou S."/>
            <person name="Cros-Aarteil S."/>
            <person name="Calhoun S."/>
            <person name="Kuo A."/>
            <person name="Mondo S."/>
            <person name="Pangilinan J."/>
            <person name="Riley R."/>
            <person name="Labutti K."/>
            <person name="Andreopoulos B."/>
            <person name="Lipzen A."/>
            <person name="Chen C."/>
            <person name="Yanf M."/>
            <person name="Daum C."/>
            <person name="Ng V."/>
            <person name="Clum A."/>
            <person name="Steindorff A."/>
            <person name="Ohm R."/>
            <person name="Martin F."/>
            <person name="Silar P."/>
            <person name="Natvig D."/>
            <person name="Lalanne C."/>
            <person name="Gautier V."/>
            <person name="Ament-Velasquez S.L."/>
            <person name="Kruys A."/>
            <person name="Hutchinson M.I."/>
            <person name="Powell A.J."/>
            <person name="Barry K."/>
            <person name="Miller A.N."/>
            <person name="Grigoriev I.V."/>
            <person name="Debuchy R."/>
            <person name="Gladieux P."/>
            <person name="Thoren M.H."/>
            <person name="Johannesson H."/>
        </authorList>
    </citation>
    <scope>NUCLEOTIDE SEQUENCE</scope>
    <source>
        <strain evidence="3">CBS 958.72</strain>
    </source>
</reference>
<dbReference type="Pfam" id="PF06985">
    <property type="entry name" value="HET"/>
    <property type="match status" value="1"/>
</dbReference>
<keyword evidence="4" id="KW-1185">Reference proteome</keyword>
<feature type="region of interest" description="Disordered" evidence="1">
    <location>
        <begin position="492"/>
        <end position="537"/>
    </location>
</feature>
<dbReference type="Proteomes" id="UP001287356">
    <property type="component" value="Unassembled WGS sequence"/>
</dbReference>
<evidence type="ECO:0000259" key="2">
    <source>
        <dbReference type="Pfam" id="PF06985"/>
    </source>
</evidence>
<dbReference type="EMBL" id="JAULSN010000010">
    <property type="protein sequence ID" value="KAK3361864.1"/>
    <property type="molecule type" value="Genomic_DNA"/>
</dbReference>
<organism evidence="3 4">
    <name type="scientific">Lasiosphaeria ovina</name>
    <dbReference type="NCBI Taxonomy" id="92902"/>
    <lineage>
        <taxon>Eukaryota</taxon>
        <taxon>Fungi</taxon>
        <taxon>Dikarya</taxon>
        <taxon>Ascomycota</taxon>
        <taxon>Pezizomycotina</taxon>
        <taxon>Sordariomycetes</taxon>
        <taxon>Sordariomycetidae</taxon>
        <taxon>Sordariales</taxon>
        <taxon>Lasiosphaeriaceae</taxon>
        <taxon>Lasiosphaeria</taxon>
    </lineage>
</organism>
<feature type="domain" description="Heterokaryon incompatibility" evidence="2">
    <location>
        <begin position="235"/>
        <end position="338"/>
    </location>
</feature>
<protein>
    <recommendedName>
        <fullName evidence="2">Heterokaryon incompatibility domain-containing protein</fullName>
    </recommendedName>
</protein>
<proteinExistence type="predicted"/>
<feature type="compositionally biased region" description="Basic and acidic residues" evidence="1">
    <location>
        <begin position="627"/>
        <end position="639"/>
    </location>
</feature>
<feature type="region of interest" description="Disordered" evidence="1">
    <location>
        <begin position="620"/>
        <end position="639"/>
    </location>
</feature>
<dbReference type="PANTHER" id="PTHR24148:SF64">
    <property type="entry name" value="HETEROKARYON INCOMPATIBILITY DOMAIN-CONTAINING PROTEIN"/>
    <property type="match status" value="1"/>
</dbReference>
<dbReference type="AlphaFoldDB" id="A0AAE0JU30"/>
<gene>
    <name evidence="3" type="ORF">B0T24DRAFT_598769</name>
</gene>
<reference evidence="3" key="1">
    <citation type="journal article" date="2023" name="Mol. Phylogenet. Evol.">
        <title>Genome-scale phylogeny and comparative genomics of the fungal order Sordariales.</title>
        <authorList>
            <person name="Hensen N."/>
            <person name="Bonometti L."/>
            <person name="Westerberg I."/>
            <person name="Brannstrom I.O."/>
            <person name="Guillou S."/>
            <person name="Cros-Aarteil S."/>
            <person name="Calhoun S."/>
            <person name="Haridas S."/>
            <person name="Kuo A."/>
            <person name="Mondo S."/>
            <person name="Pangilinan J."/>
            <person name="Riley R."/>
            <person name="LaButti K."/>
            <person name="Andreopoulos B."/>
            <person name="Lipzen A."/>
            <person name="Chen C."/>
            <person name="Yan M."/>
            <person name="Daum C."/>
            <person name="Ng V."/>
            <person name="Clum A."/>
            <person name="Steindorff A."/>
            <person name="Ohm R.A."/>
            <person name="Martin F."/>
            <person name="Silar P."/>
            <person name="Natvig D.O."/>
            <person name="Lalanne C."/>
            <person name="Gautier V."/>
            <person name="Ament-Velasquez S.L."/>
            <person name="Kruys A."/>
            <person name="Hutchinson M.I."/>
            <person name="Powell A.J."/>
            <person name="Barry K."/>
            <person name="Miller A.N."/>
            <person name="Grigoriev I.V."/>
            <person name="Debuchy R."/>
            <person name="Gladieux P."/>
            <person name="Hiltunen Thoren M."/>
            <person name="Johannesson H."/>
        </authorList>
    </citation>
    <scope>NUCLEOTIDE SEQUENCE</scope>
    <source>
        <strain evidence="3">CBS 958.72</strain>
    </source>
</reference>
<feature type="compositionally biased region" description="Low complexity" evidence="1">
    <location>
        <begin position="507"/>
        <end position="518"/>
    </location>
</feature>
<dbReference type="PANTHER" id="PTHR24148">
    <property type="entry name" value="ANKYRIN REPEAT DOMAIN-CONTAINING PROTEIN 39 HOMOLOG-RELATED"/>
    <property type="match status" value="1"/>
</dbReference>
<evidence type="ECO:0000313" key="3">
    <source>
        <dbReference type="EMBL" id="KAK3361864.1"/>
    </source>
</evidence>
<evidence type="ECO:0000313" key="4">
    <source>
        <dbReference type="Proteomes" id="UP001287356"/>
    </source>
</evidence>
<comment type="caution">
    <text evidence="3">The sequence shown here is derived from an EMBL/GenBank/DDBJ whole genome shotgun (WGS) entry which is preliminary data.</text>
</comment>
<name>A0AAE0JU30_9PEZI</name>
<sequence length="639" mass="70655">MALWHNLESLPSELPIPTLKPIYGARPPRFRSSLQSPRPPAAVAPVAITPIPGLNFPADHNRTLSSNGFSFVLNCFNNHTEFKQFGGYTISSATMDECGGRRKSVTRPSEHGRWWLLWCQGRLRIWVAKVSGQTIWSVFKGFSCIASLGLATGGNVILLDDLNRLRDAQQQAPTPAFSPSQLYASLPLVPGARTISVLDLDTPEPNTTSLTSRLRVAGLDDGAKVALSHTPRCMPQGYDIEVTASCHDALQTIRARFGAVSIWVDAICIRQDDLMQDIYSLAASVYVWLGPGNARSDQAMQHPSNRARIGWRLPLAVLAARDDEDCRLEMLRWVRRLWRDLFFRIGYDESNVSSTETWSTAHGPPQQHEHAPSSFESRIQAYWKDHGLAFDVRNPSHRAPLSPVVWLRFLFAVARYCAASLPRELWMGFIRFVLVGGGKARQQFHISQFIADAVPVSVRALDVTEVEQAARDKTRRAKWSISSVLREIRPEDRGSSVGYNSPSARFPKAARPAANTAAPPDPTSNSPDPGEADPLPGMADMIMRPYNDAQRAAADAMLQRMQQKLVAERHRHVARQQLELAGGDGAEIRSDDLGPCRPCTSSSTTDVVEAGDKVFLLPCIPAPGSESRSRRGPHEKQNV</sequence>
<accession>A0AAE0JU30</accession>
<evidence type="ECO:0000256" key="1">
    <source>
        <dbReference type="SAM" id="MobiDB-lite"/>
    </source>
</evidence>